<keyword evidence="4" id="KW-1185">Reference proteome</keyword>
<dbReference type="PANTHER" id="PTHR10048">
    <property type="entry name" value="PHOSPHATIDYLINOSITOL KINASE"/>
    <property type="match status" value="1"/>
</dbReference>
<gene>
    <name evidence="3" type="ORF">SASPL_114974</name>
</gene>
<dbReference type="PANTHER" id="PTHR10048:SF15">
    <property type="entry name" value="PHOSPHATIDYLINOSITOL 4-KINASE ALPHA"/>
    <property type="match status" value="1"/>
</dbReference>
<comment type="caution">
    <text evidence="3">The sequence shown here is derived from an EMBL/GenBank/DDBJ whole genome shotgun (WGS) entry which is preliminary data.</text>
</comment>
<dbReference type="PROSITE" id="PS50290">
    <property type="entry name" value="PI3_4_KINASE_3"/>
    <property type="match status" value="1"/>
</dbReference>
<dbReference type="Proteomes" id="UP000298416">
    <property type="component" value="Unassembled WGS sequence"/>
</dbReference>
<evidence type="ECO:0000259" key="2">
    <source>
        <dbReference type="PROSITE" id="PS50290"/>
    </source>
</evidence>
<feature type="domain" description="PI3K/PI4K catalytic" evidence="2">
    <location>
        <begin position="60"/>
        <end position="240"/>
    </location>
</feature>
<sequence length="240" mass="25772">MDRELEKIQVDGDELYLPTAPGKLVRGIEVDSGIPLQSAAKVAIMITFNVVDRDGDHNDVKPEACIFKFSQASNSRALHVAKHLSFDAFHSPYMLNYGGALQAIKKVGDVLALQVISLLKDMFEAVGLSLYLFPYGVLPTGPQRGIIEVVSNSRSRSQLGETTDGACRVLLASLEPIDSSLKLVELCYSFIKGLFCKVAGPLRGIQGARSVEAALVVTSYALSDWSAASLRSSVPLNSAG</sequence>
<dbReference type="GO" id="GO:0048015">
    <property type="term" value="P:phosphatidylinositol-mediated signaling"/>
    <property type="evidence" value="ECO:0007669"/>
    <property type="project" value="TreeGrafter"/>
</dbReference>
<reference evidence="3" key="2">
    <citation type="submission" date="2020-08" db="EMBL/GenBank/DDBJ databases">
        <title>Plant Genome Project.</title>
        <authorList>
            <person name="Zhang R.-G."/>
        </authorList>
    </citation>
    <scope>NUCLEOTIDE SEQUENCE</scope>
    <source>
        <strain evidence="3">Huo1</strain>
        <tissue evidence="3">Leaf</tissue>
    </source>
</reference>
<dbReference type="InterPro" id="IPR000403">
    <property type="entry name" value="PI3/4_kinase_cat_dom"/>
</dbReference>
<dbReference type="Pfam" id="PF00454">
    <property type="entry name" value="PI3_PI4_kinase"/>
    <property type="match status" value="1"/>
</dbReference>
<evidence type="ECO:0000313" key="4">
    <source>
        <dbReference type="Proteomes" id="UP000298416"/>
    </source>
</evidence>
<dbReference type="GO" id="GO:0005737">
    <property type="term" value="C:cytoplasm"/>
    <property type="evidence" value="ECO:0007669"/>
    <property type="project" value="TreeGrafter"/>
</dbReference>
<dbReference type="GO" id="GO:0046854">
    <property type="term" value="P:phosphatidylinositol phosphate biosynthetic process"/>
    <property type="evidence" value="ECO:0007669"/>
    <property type="project" value="InterPro"/>
</dbReference>
<dbReference type="AlphaFoldDB" id="A0A8X9A1P4"/>
<dbReference type="InterPro" id="IPR015433">
    <property type="entry name" value="PI3/4_kinase"/>
</dbReference>
<comment type="similarity">
    <text evidence="1">Belongs to the PI3/PI4-kinase family. Type III PI4K subfamily.</text>
</comment>
<dbReference type="GO" id="GO:0005886">
    <property type="term" value="C:plasma membrane"/>
    <property type="evidence" value="ECO:0007669"/>
    <property type="project" value="TreeGrafter"/>
</dbReference>
<dbReference type="GO" id="GO:0004430">
    <property type="term" value="F:1-phosphatidylinositol 4-kinase activity"/>
    <property type="evidence" value="ECO:0007669"/>
    <property type="project" value="TreeGrafter"/>
</dbReference>
<organism evidence="3">
    <name type="scientific">Salvia splendens</name>
    <name type="common">Scarlet sage</name>
    <dbReference type="NCBI Taxonomy" id="180675"/>
    <lineage>
        <taxon>Eukaryota</taxon>
        <taxon>Viridiplantae</taxon>
        <taxon>Streptophyta</taxon>
        <taxon>Embryophyta</taxon>
        <taxon>Tracheophyta</taxon>
        <taxon>Spermatophyta</taxon>
        <taxon>Magnoliopsida</taxon>
        <taxon>eudicotyledons</taxon>
        <taxon>Gunneridae</taxon>
        <taxon>Pentapetalae</taxon>
        <taxon>asterids</taxon>
        <taxon>lamiids</taxon>
        <taxon>Lamiales</taxon>
        <taxon>Lamiaceae</taxon>
        <taxon>Nepetoideae</taxon>
        <taxon>Mentheae</taxon>
        <taxon>Salviinae</taxon>
        <taxon>Salvia</taxon>
        <taxon>Salvia subgen. Calosphace</taxon>
        <taxon>core Calosphace</taxon>
    </lineage>
</organism>
<dbReference type="Gene3D" id="3.30.1010.10">
    <property type="entry name" value="Phosphatidylinositol 3-kinase Catalytic Subunit, Chain A, domain 4"/>
    <property type="match status" value="1"/>
</dbReference>
<dbReference type="SUPFAM" id="SSF56112">
    <property type="entry name" value="Protein kinase-like (PK-like)"/>
    <property type="match status" value="1"/>
</dbReference>
<evidence type="ECO:0000256" key="1">
    <source>
        <dbReference type="ARBA" id="ARBA00006209"/>
    </source>
</evidence>
<reference evidence="3" key="1">
    <citation type="submission" date="2018-01" db="EMBL/GenBank/DDBJ databases">
        <authorList>
            <person name="Mao J.F."/>
        </authorList>
    </citation>
    <scope>NUCLEOTIDE SEQUENCE</scope>
    <source>
        <strain evidence="3">Huo1</strain>
        <tissue evidence="3">Leaf</tissue>
    </source>
</reference>
<dbReference type="InterPro" id="IPR011009">
    <property type="entry name" value="Kinase-like_dom_sf"/>
</dbReference>
<dbReference type="EMBL" id="PNBA02000005">
    <property type="protein sequence ID" value="KAG6424556.1"/>
    <property type="molecule type" value="Genomic_DNA"/>
</dbReference>
<accession>A0A8X9A1P4</accession>
<proteinExistence type="inferred from homology"/>
<name>A0A8X9A1P4_SALSN</name>
<protein>
    <recommendedName>
        <fullName evidence="2">PI3K/PI4K catalytic domain-containing protein</fullName>
    </recommendedName>
</protein>
<evidence type="ECO:0000313" key="3">
    <source>
        <dbReference type="EMBL" id="KAG6424556.1"/>
    </source>
</evidence>